<dbReference type="SMART" id="SM00205">
    <property type="entry name" value="THN"/>
    <property type="match status" value="1"/>
</dbReference>
<evidence type="ECO:0000313" key="2">
    <source>
        <dbReference type="Proteomes" id="UP000054383"/>
    </source>
</evidence>
<protein>
    <submittedName>
        <fullName evidence="1">Pathogenesis-related protein 5</fullName>
    </submittedName>
</protein>
<dbReference type="InterPro" id="IPR001938">
    <property type="entry name" value="Thaumatin"/>
</dbReference>
<keyword evidence="2" id="KW-1185">Reference proteome</keyword>
<dbReference type="Gene3D" id="2.60.110.10">
    <property type="entry name" value="Thaumatin"/>
    <property type="match status" value="1"/>
</dbReference>
<reference evidence="1 2" key="1">
    <citation type="submission" date="2015-04" db="EMBL/GenBank/DDBJ databases">
        <authorList>
            <person name="Syromyatnikov M.Y."/>
            <person name="Popov V.N."/>
        </authorList>
    </citation>
    <scope>NUCLEOTIDE SEQUENCE [LARGE SCALE GENOMIC DNA]</scope>
    <source>
        <strain evidence="1">WF-38-12</strain>
    </source>
</reference>
<gene>
    <name evidence="1" type="ORF">PISL3812_06397</name>
</gene>
<dbReference type="InterPro" id="IPR037176">
    <property type="entry name" value="Osmotin/thaumatin-like_sf"/>
</dbReference>
<evidence type="ECO:0000313" key="1">
    <source>
        <dbReference type="EMBL" id="CRG89361.1"/>
    </source>
</evidence>
<organism evidence="1 2">
    <name type="scientific">Talaromyces islandicus</name>
    <name type="common">Penicillium islandicum</name>
    <dbReference type="NCBI Taxonomy" id="28573"/>
    <lineage>
        <taxon>Eukaryota</taxon>
        <taxon>Fungi</taxon>
        <taxon>Dikarya</taxon>
        <taxon>Ascomycota</taxon>
        <taxon>Pezizomycotina</taxon>
        <taxon>Eurotiomycetes</taxon>
        <taxon>Eurotiomycetidae</taxon>
        <taxon>Eurotiales</taxon>
        <taxon>Trichocomaceae</taxon>
        <taxon>Talaromyces</taxon>
        <taxon>Talaromyces sect. Islandici</taxon>
    </lineage>
</organism>
<dbReference type="SUPFAM" id="SSF49870">
    <property type="entry name" value="Osmotin, thaumatin-like protein"/>
    <property type="match status" value="1"/>
</dbReference>
<dbReference type="Proteomes" id="UP000054383">
    <property type="component" value="Unassembled WGS sequence"/>
</dbReference>
<sequence>MVHSLSLTIFTIIGVVVQWLVKYLASKDTDEQDVTLTAPYPCNAIKGSRKFRITMGLRKLDTRNWLTVDKNYMKEHEIRNSLLKNERKNVFECLPESREACAEILEIVSDFLCKRYPSMFQMKKDGAKTEIHNIKTGEIFVSGGSGSTMEPLEIAVRLAMEDLTVLMRNSEGEYYLAASATLFPVGWAVQQRIGWTISQMHGPVPQWKEKIGHSVNKLTPESPMERSSYFMETKESNEGLGNTLFRPDGLTDQEPGPFLDNILLRRERQTFRRLPRTGALVFSVKTTLNTLDELPPDQLRALATEIESWPEDMAKYKGRDVWGQAVLGYSAIHHMKLKPMMLATADASNRPMRITNLCPSDIYPAIQTQAGTGPPSGGYYARPGNTTTFDVSADWQGRIWGRTNCSFNANGLSLNASGPACLTGDCGGLLDCKGTGQPASLAEFTLSTNMGLSFYDISLVDGYNLPIGIISLHSESTNADLKSIPSNTTNPVCIGSPDFLTSVSHMNDNTVPVNTTVGSITYVTPLEEALGANSVSRWCPWPLQIQKPWKPGHGVFPYPDDGIKRPTFDPCLSMCSKYGRASDCCSGSHSTPETCSPNVYSKAAKKVCPDAYSYAYDDTTSTFTIKQGAGFEVIFCPSGRSTDIKKNTGNSTSNS</sequence>
<accession>A0A0U1M302</accession>
<dbReference type="PANTHER" id="PTHR31048">
    <property type="entry name" value="OS03G0233200 PROTEIN"/>
    <property type="match status" value="1"/>
</dbReference>
<dbReference type="EMBL" id="CVMT01000006">
    <property type="protein sequence ID" value="CRG89361.1"/>
    <property type="molecule type" value="Genomic_DNA"/>
</dbReference>
<dbReference type="STRING" id="28573.A0A0U1M302"/>
<name>A0A0U1M302_TALIS</name>
<dbReference type="Pfam" id="PF00314">
    <property type="entry name" value="Thaumatin"/>
    <property type="match status" value="1"/>
</dbReference>
<dbReference type="PROSITE" id="PS51367">
    <property type="entry name" value="THAUMATIN_2"/>
    <property type="match status" value="1"/>
</dbReference>
<dbReference type="OrthoDB" id="5043642at2759"/>
<dbReference type="InterPro" id="IPR021848">
    <property type="entry name" value="HODM_asu-like"/>
</dbReference>
<proteinExistence type="predicted"/>
<dbReference type="Pfam" id="PF11927">
    <property type="entry name" value="HODM_asu-like"/>
    <property type="match status" value="1"/>
</dbReference>
<dbReference type="AlphaFoldDB" id="A0A0U1M302"/>